<organism evidence="1 2">
    <name type="scientific">Chitinophaga solisilvae</name>
    <dbReference type="NCBI Taxonomy" id="1233460"/>
    <lineage>
        <taxon>Bacteria</taxon>
        <taxon>Pseudomonadati</taxon>
        <taxon>Bacteroidota</taxon>
        <taxon>Chitinophagia</taxon>
        <taxon>Chitinophagales</taxon>
        <taxon>Chitinophagaceae</taxon>
        <taxon>Chitinophaga</taxon>
    </lineage>
</organism>
<gene>
    <name evidence="1" type="ORF">ECE50_012220</name>
</gene>
<sequence length="187" mass="21319">MAHFVYAETAVLERIRAANPWNNNLLTQFDICVQYKGGIVPAHAVMDKRARLQGYMICSVPDNNCRRMPDALAWLWLNKEVPSHQLPELLYLTEIRPEKADLTPYLILNATQRIVRTVCVIALGIIIGCLGWLLHGEGLSWGLWLSACGVLFSVVYLVRLQRMKERRKALADWILAQLVVIGQRRGR</sequence>
<proteinExistence type="predicted"/>
<dbReference type="Proteomes" id="UP000281028">
    <property type="component" value="Unassembled WGS sequence"/>
</dbReference>
<comment type="caution">
    <text evidence="1">The sequence shown here is derived from an EMBL/GenBank/DDBJ whole genome shotgun (WGS) entry which is preliminary data.</text>
</comment>
<dbReference type="AlphaFoldDB" id="A0A3S1B0G5"/>
<evidence type="ECO:0000313" key="2">
    <source>
        <dbReference type="Proteomes" id="UP000281028"/>
    </source>
</evidence>
<dbReference type="RefSeq" id="WP_127040372.1">
    <property type="nucleotide sequence ID" value="NZ_JAABOK010000019.1"/>
</dbReference>
<name>A0A3S1B0G5_9BACT</name>
<keyword evidence="2" id="KW-1185">Reference proteome</keyword>
<accession>A0A3S1B0G5</accession>
<dbReference type="EMBL" id="RIAR02000001">
    <property type="protein sequence ID" value="NSL87603.1"/>
    <property type="molecule type" value="Genomic_DNA"/>
</dbReference>
<reference evidence="1" key="1">
    <citation type="submission" date="2020-05" db="EMBL/GenBank/DDBJ databases">
        <title>Chitinophaga laudate sp. nov., isolated from a tropical peat swamp.</title>
        <authorList>
            <person name="Goh C.B.S."/>
            <person name="Lee M.S."/>
            <person name="Parimannan S."/>
            <person name="Pasbakhsh P."/>
            <person name="Yule C.M."/>
            <person name="Rajandas H."/>
            <person name="Loke S."/>
            <person name="Croft L."/>
            <person name="Tan J.B.L."/>
        </authorList>
    </citation>
    <scope>NUCLEOTIDE SEQUENCE</scope>
    <source>
        <strain evidence="1">Mgbs1</strain>
    </source>
</reference>
<evidence type="ECO:0000313" key="1">
    <source>
        <dbReference type="EMBL" id="NSL87603.1"/>
    </source>
</evidence>
<protein>
    <submittedName>
        <fullName evidence="1">Uncharacterized protein</fullName>
    </submittedName>
</protein>